<name>A0A1U9LJ68_9PROT</name>
<gene>
    <name evidence="1" type="ORF">A0U91_15650</name>
</gene>
<dbReference type="KEGG" id="aper:A0U91_15650"/>
<geneLocation type="plasmid" evidence="2">
    <name>pac1084_1</name>
</geneLocation>
<dbReference type="Proteomes" id="UP000189055">
    <property type="component" value="Plasmid pAC1084_1"/>
</dbReference>
<organism evidence="1 2">
    <name type="scientific">Acetobacter persici</name>
    <dbReference type="NCBI Taxonomy" id="1076596"/>
    <lineage>
        <taxon>Bacteria</taxon>
        <taxon>Pseudomonadati</taxon>
        <taxon>Pseudomonadota</taxon>
        <taxon>Alphaproteobacteria</taxon>
        <taxon>Acetobacterales</taxon>
        <taxon>Acetobacteraceae</taxon>
        <taxon>Acetobacter</taxon>
    </lineage>
</organism>
<keyword evidence="1" id="KW-0614">Plasmid</keyword>
<reference evidence="1 2" key="1">
    <citation type="submission" date="2016-03" db="EMBL/GenBank/DDBJ databases">
        <title>Acetic acid bacteria sequencing.</title>
        <authorList>
            <person name="Brandt J."/>
            <person name="Jakob F."/>
            <person name="Vogel R.F."/>
        </authorList>
    </citation>
    <scope>NUCLEOTIDE SEQUENCE [LARGE SCALE GENOMIC DNA]</scope>
    <source>
        <strain evidence="1 2">TMW2.1084</strain>
        <plasmid evidence="2">pac1084_1</plasmid>
    </source>
</reference>
<sequence length="273" mass="30907">MGLMSKGRYDVMDRNQVRCSVAHAGLTHRAGVSPQRRPTIGRVDAHVCDHALGQGKTGFLLGYGLIIPVQIVFAARPYIFRGRSGVDAVWVGKIPDIPTCLLRENKRLGQAVVHHRHSIHFPFRATDSREKSGILSKLIHDTLNIRQRVFRRCPLGRYVLREDGHQLPVSGLGVRSHLRRLRRVSRQGPVGDDRHARMTGARWVFPDEAHQEITEIVRGCYPYSMIWHQAHDCLIPGRHDRAVRKTALFLGKYSRHGLEHRDLTAAMQVSRGG</sequence>
<dbReference type="AlphaFoldDB" id="A0A1U9LJ68"/>
<accession>A0A1U9LJ68</accession>
<proteinExistence type="predicted"/>
<evidence type="ECO:0000313" key="2">
    <source>
        <dbReference type="Proteomes" id="UP000189055"/>
    </source>
</evidence>
<protein>
    <submittedName>
        <fullName evidence="1">Uncharacterized protein</fullName>
    </submittedName>
</protein>
<evidence type="ECO:0000313" key="1">
    <source>
        <dbReference type="EMBL" id="AQT06447.1"/>
    </source>
</evidence>
<dbReference type="EMBL" id="CP014688">
    <property type="protein sequence ID" value="AQT06447.1"/>
    <property type="molecule type" value="Genomic_DNA"/>
</dbReference>